<dbReference type="HOGENOM" id="CLU_070016_0_0_6"/>
<proteinExistence type="predicted"/>
<organism evidence="2 3">
    <name type="scientific">Marinobacter nauticus (strain ATCC 700491 / DSM 11845 / VT8)</name>
    <name type="common">Marinobacter aquaeolei</name>
    <dbReference type="NCBI Taxonomy" id="351348"/>
    <lineage>
        <taxon>Bacteria</taxon>
        <taxon>Pseudomonadati</taxon>
        <taxon>Pseudomonadota</taxon>
        <taxon>Gammaproteobacteria</taxon>
        <taxon>Pseudomonadales</taxon>
        <taxon>Marinobacteraceae</taxon>
        <taxon>Marinobacter</taxon>
    </lineage>
</organism>
<keyword evidence="2" id="KW-0614">Plasmid</keyword>
<dbReference type="InterPro" id="IPR045886">
    <property type="entry name" value="ThiF/MoeB/HesA"/>
</dbReference>
<dbReference type="NCBIfam" id="TIGR03736">
    <property type="entry name" value="PRTRC_ThiF"/>
    <property type="match status" value="1"/>
</dbReference>
<dbReference type="SUPFAM" id="SSF69572">
    <property type="entry name" value="Activating enzymes of the ubiquitin-like proteins"/>
    <property type="match status" value="1"/>
</dbReference>
<dbReference type="KEGG" id="maq:Maqu_4313"/>
<dbReference type="Proteomes" id="UP000000998">
    <property type="component" value="Plasmid pMAQU01"/>
</dbReference>
<dbReference type="GO" id="GO:0005737">
    <property type="term" value="C:cytoplasm"/>
    <property type="evidence" value="ECO:0007669"/>
    <property type="project" value="TreeGrafter"/>
</dbReference>
<dbReference type="CDD" id="cd01483">
    <property type="entry name" value="E1_enzyme_family"/>
    <property type="match status" value="1"/>
</dbReference>
<geneLocation type="plasmid" evidence="2 3">
    <name>pMAQU01</name>
</geneLocation>
<dbReference type="GO" id="GO:0004792">
    <property type="term" value="F:thiosulfate-cyanide sulfurtransferase activity"/>
    <property type="evidence" value="ECO:0007669"/>
    <property type="project" value="TreeGrafter"/>
</dbReference>
<accession>A1U845</accession>
<evidence type="ECO:0000313" key="3">
    <source>
        <dbReference type="Proteomes" id="UP000000998"/>
    </source>
</evidence>
<evidence type="ECO:0000259" key="1">
    <source>
        <dbReference type="Pfam" id="PF00899"/>
    </source>
</evidence>
<dbReference type="InterPro" id="IPR035985">
    <property type="entry name" value="Ubiquitin-activating_enz"/>
</dbReference>
<dbReference type="InterPro" id="IPR022500">
    <property type="entry name" value="PRTRC_ThiF"/>
</dbReference>
<dbReference type="Pfam" id="PF00899">
    <property type="entry name" value="ThiF"/>
    <property type="match status" value="1"/>
</dbReference>
<dbReference type="RefSeq" id="WP_011783189.1">
    <property type="nucleotide sequence ID" value="NC_008738.1"/>
</dbReference>
<protein>
    <submittedName>
        <fullName evidence="2">UBA/THIF-type NAD/FAD binding protein</fullName>
    </submittedName>
</protein>
<gene>
    <name evidence="2" type="ordered locus">Maqu_4313</name>
</gene>
<reference evidence="3" key="1">
    <citation type="journal article" date="2011" name="Appl. Environ. Microbiol.">
        <title>Genomic potential of Marinobacter aquaeolei, a biogeochemical 'opportunitroph'.</title>
        <authorList>
            <person name="Singer E."/>
            <person name="Webb E.A."/>
            <person name="Nelson W.C."/>
            <person name="Heidelberg J.F."/>
            <person name="Ivanova N."/>
            <person name="Pati A."/>
            <person name="Edwards K.J."/>
        </authorList>
    </citation>
    <scope>NUCLEOTIDE SEQUENCE [LARGE SCALE GENOMIC DNA]</scope>
    <source>
        <strain evidence="3">ATCC 700491 / DSM 11845 / VT8</strain>
    </source>
</reference>
<dbReference type="GO" id="GO:0016779">
    <property type="term" value="F:nucleotidyltransferase activity"/>
    <property type="evidence" value="ECO:0007669"/>
    <property type="project" value="TreeGrafter"/>
</dbReference>
<dbReference type="InterPro" id="IPR000594">
    <property type="entry name" value="ThiF_NAD_FAD-bd"/>
</dbReference>
<dbReference type="Gene3D" id="3.40.50.720">
    <property type="entry name" value="NAD(P)-binding Rossmann-like Domain"/>
    <property type="match status" value="1"/>
</dbReference>
<dbReference type="eggNOG" id="COG0476">
    <property type="taxonomic scope" value="Bacteria"/>
</dbReference>
<dbReference type="PANTHER" id="PTHR10953:SF102">
    <property type="entry name" value="ADENYLYLTRANSFERASE AND SULFURTRANSFERASE MOCS3"/>
    <property type="match status" value="1"/>
</dbReference>
<evidence type="ECO:0000313" key="2">
    <source>
        <dbReference type="EMBL" id="ABM21164.1"/>
    </source>
</evidence>
<dbReference type="PANTHER" id="PTHR10953">
    <property type="entry name" value="UBIQUITIN-ACTIVATING ENZYME E1"/>
    <property type="match status" value="1"/>
</dbReference>
<dbReference type="AlphaFoldDB" id="A1U845"/>
<dbReference type="OrthoDB" id="5298642at2"/>
<sequence>MTMQIEKPVRTAPPSFLNASSPLDILMIGAGGNGSELFDGLVRLHHALITLGGKGLAVTVMDDDEVSPSNVVRQRFWPHEVGANKAIALVQRANLMMGTNWTALPERFNRNSRLGRFDLVITAVDNLDARREALARFEPDDRHQNNPWIVNGYRGHADTYWLDLGCDKDKGQVVFGRFGDNQISDEWPTALAHFPEMATREDDNRPSCSAAESLARQDLMINQSVSGAAINMLWKLLRESKLGFNGVMLDLATGYSQGIPFMPINSTKH</sequence>
<dbReference type="GO" id="GO:0008641">
    <property type="term" value="F:ubiquitin-like modifier activating enzyme activity"/>
    <property type="evidence" value="ECO:0007669"/>
    <property type="project" value="InterPro"/>
</dbReference>
<name>A1U845_MARN8</name>
<dbReference type="EMBL" id="CP000515">
    <property type="protein sequence ID" value="ABM21164.1"/>
    <property type="molecule type" value="Genomic_DNA"/>
</dbReference>
<feature type="domain" description="THIF-type NAD/FAD binding fold" evidence="1">
    <location>
        <begin position="24"/>
        <end position="131"/>
    </location>
</feature>